<dbReference type="Proteomes" id="UP001140949">
    <property type="component" value="Unassembled WGS sequence"/>
</dbReference>
<comment type="caution">
    <text evidence="5">The sequence shown here is derived from an EMBL/GenBank/DDBJ whole genome shotgun (WGS) entry which is preliminary data.</text>
</comment>
<evidence type="ECO:0000256" key="3">
    <source>
        <dbReference type="PROSITE-ProRule" id="PRU00708"/>
    </source>
</evidence>
<reference evidence="5" key="1">
    <citation type="journal article" date="2023" name="GigaByte">
        <title>Genome assembly of the bearded iris, Iris pallida Lam.</title>
        <authorList>
            <person name="Bruccoleri R.E."/>
            <person name="Oakeley E.J."/>
            <person name="Faust A.M.E."/>
            <person name="Altorfer M."/>
            <person name="Dessus-Babus S."/>
            <person name="Burckhardt D."/>
            <person name="Oertli M."/>
            <person name="Naumann U."/>
            <person name="Petersen F."/>
            <person name="Wong J."/>
        </authorList>
    </citation>
    <scope>NUCLEOTIDE SEQUENCE</scope>
    <source>
        <strain evidence="5">GSM-AAB239-AS_SAM_17_03QT</strain>
    </source>
</reference>
<dbReference type="Gene3D" id="1.25.40.10">
    <property type="entry name" value="Tetratricopeptide repeat domain"/>
    <property type="match status" value="3"/>
</dbReference>
<dbReference type="EMBL" id="JANAVB010025197">
    <property type="protein sequence ID" value="KAJ6820861.1"/>
    <property type="molecule type" value="Genomic_DNA"/>
</dbReference>
<feature type="repeat" description="PPR" evidence="3">
    <location>
        <begin position="400"/>
        <end position="434"/>
    </location>
</feature>
<gene>
    <name evidence="5" type="ORF">M6B38_393945</name>
</gene>
<proteinExistence type="inferred from homology"/>
<keyword evidence="2" id="KW-0677">Repeat</keyword>
<evidence type="ECO:0000313" key="5">
    <source>
        <dbReference type="EMBL" id="KAJ6820861.1"/>
    </source>
</evidence>
<dbReference type="AlphaFoldDB" id="A0AAX6FXZ7"/>
<dbReference type="Pfam" id="PF01535">
    <property type="entry name" value="PPR"/>
    <property type="match status" value="4"/>
</dbReference>
<dbReference type="NCBIfam" id="TIGR00756">
    <property type="entry name" value="PPR"/>
    <property type="match status" value="3"/>
</dbReference>
<dbReference type="PANTHER" id="PTHR47939">
    <property type="entry name" value="MEMBRANE-ASSOCIATED SALT-INDUCIBLE PROTEIN-LIKE"/>
    <property type="match status" value="1"/>
</dbReference>
<reference evidence="5" key="2">
    <citation type="submission" date="2023-04" db="EMBL/GenBank/DDBJ databases">
        <authorList>
            <person name="Bruccoleri R.E."/>
            <person name="Oakeley E.J."/>
            <person name="Faust A.-M."/>
            <person name="Dessus-Babus S."/>
            <person name="Altorfer M."/>
            <person name="Burckhardt D."/>
            <person name="Oertli M."/>
            <person name="Naumann U."/>
            <person name="Petersen F."/>
            <person name="Wong J."/>
        </authorList>
    </citation>
    <scope>NUCLEOTIDE SEQUENCE</scope>
    <source>
        <strain evidence="5">GSM-AAB239-AS_SAM_17_03QT</strain>
        <tissue evidence="5">Leaf</tissue>
    </source>
</reference>
<protein>
    <submittedName>
        <fullName evidence="5">BTB/POZ domain-containing protein</fullName>
    </submittedName>
</protein>
<accession>A0AAX6FXZ7</accession>
<name>A0AAX6FXZ7_IRIPA</name>
<dbReference type="PROSITE" id="PS51375">
    <property type="entry name" value="PPR"/>
    <property type="match status" value="2"/>
</dbReference>
<evidence type="ECO:0000256" key="1">
    <source>
        <dbReference type="ARBA" id="ARBA00007626"/>
    </source>
</evidence>
<dbReference type="InterPro" id="IPR050667">
    <property type="entry name" value="PPR-containing_protein"/>
</dbReference>
<keyword evidence="4" id="KW-0732">Signal</keyword>
<dbReference type="InterPro" id="IPR002885">
    <property type="entry name" value="PPR_rpt"/>
</dbReference>
<keyword evidence="6" id="KW-1185">Reference proteome</keyword>
<comment type="similarity">
    <text evidence="1">Belongs to the PPR family. P subfamily.</text>
</comment>
<organism evidence="5 6">
    <name type="scientific">Iris pallida</name>
    <name type="common">Sweet iris</name>
    <dbReference type="NCBI Taxonomy" id="29817"/>
    <lineage>
        <taxon>Eukaryota</taxon>
        <taxon>Viridiplantae</taxon>
        <taxon>Streptophyta</taxon>
        <taxon>Embryophyta</taxon>
        <taxon>Tracheophyta</taxon>
        <taxon>Spermatophyta</taxon>
        <taxon>Magnoliopsida</taxon>
        <taxon>Liliopsida</taxon>
        <taxon>Asparagales</taxon>
        <taxon>Iridaceae</taxon>
        <taxon>Iridoideae</taxon>
        <taxon>Irideae</taxon>
        <taxon>Iris</taxon>
    </lineage>
</organism>
<feature type="repeat" description="PPR" evidence="3">
    <location>
        <begin position="128"/>
        <end position="162"/>
    </location>
</feature>
<evidence type="ECO:0000313" key="6">
    <source>
        <dbReference type="Proteomes" id="UP001140949"/>
    </source>
</evidence>
<sequence length="493" mass="55535">MTMSMKLRSSVLWLRLSSSSLSPSQSAAIDIVTSGVGSLQDMESDLDRLGIPVTPQLVTETIDSYRSSSVGSSRRLLRFLSWSRRSVGGVGIDDEVLNRAVRRFSETRDVTAIGIALSVLQKEGRRLDPETFVSVVEAYVKSGRPEEAVSLFRNVEERKLLKWHDRGGEQWSSVTAVVQALCAKGHARKAEGVLWHHKDKAGKDAGCHRSLVLHGWSVFGNAREARRAIEEIKASGERPSLASYHDILRCVCRRNLRFNPSALVPEAVNLMAEMRSSGVPPTNVSFNILLSCLGRTRRVKEACRILLSMVRGEEGEAAAPDSVSYHIIVRLLYLTRRFDRGNKVLDQMIGQEEKGRLIPKVNARFYHDLIGILIGMENVDCALKLFERMKQRCCCENENYGLTYDLLIEKLCRNGKFDLGRELWEEAAQRGITLRCSSDLLDPLKVTRVFDPMMKPSVVQQTPSKHIKSLLVQKKSATIFSRRKDKIRRKKVK</sequence>
<dbReference type="InterPro" id="IPR011990">
    <property type="entry name" value="TPR-like_helical_dom_sf"/>
</dbReference>
<evidence type="ECO:0000256" key="4">
    <source>
        <dbReference type="SAM" id="SignalP"/>
    </source>
</evidence>
<feature type="signal peptide" evidence="4">
    <location>
        <begin position="1"/>
        <end position="28"/>
    </location>
</feature>
<evidence type="ECO:0000256" key="2">
    <source>
        <dbReference type="ARBA" id="ARBA00022737"/>
    </source>
</evidence>
<feature type="chain" id="PRO_5043802900" evidence="4">
    <location>
        <begin position="29"/>
        <end position="493"/>
    </location>
</feature>
<dbReference type="PANTHER" id="PTHR47939:SF5">
    <property type="entry name" value="PENTACOTRIPEPTIDE-REPEAT REGION OF PRORP DOMAIN-CONTAINING PROTEIN"/>
    <property type="match status" value="1"/>
</dbReference>